<dbReference type="Pfam" id="PF19474">
    <property type="entry name" value="DUF6011"/>
    <property type="match status" value="1"/>
</dbReference>
<organism evidence="1">
    <name type="scientific">marine metagenome</name>
    <dbReference type="NCBI Taxonomy" id="408172"/>
    <lineage>
        <taxon>unclassified sequences</taxon>
        <taxon>metagenomes</taxon>
        <taxon>ecological metagenomes</taxon>
    </lineage>
</organism>
<dbReference type="EMBL" id="UINC01052230">
    <property type="protein sequence ID" value="SVB67326.1"/>
    <property type="molecule type" value="Genomic_DNA"/>
</dbReference>
<accession>A0A382FW60</accession>
<proteinExistence type="predicted"/>
<gene>
    <name evidence="1" type="ORF">METZ01_LOCUS220180</name>
</gene>
<dbReference type="InterPro" id="IPR046053">
    <property type="entry name" value="DUF6011"/>
</dbReference>
<reference evidence="1" key="1">
    <citation type="submission" date="2018-05" db="EMBL/GenBank/DDBJ databases">
        <authorList>
            <person name="Lanie J.A."/>
            <person name="Ng W.-L."/>
            <person name="Kazmierczak K.M."/>
            <person name="Andrzejewski T.M."/>
            <person name="Davidsen T.M."/>
            <person name="Wayne K.J."/>
            <person name="Tettelin H."/>
            <person name="Glass J.I."/>
            <person name="Rusch D."/>
            <person name="Podicherti R."/>
            <person name="Tsui H.-C.T."/>
            <person name="Winkler M.E."/>
        </authorList>
    </citation>
    <scope>NUCLEOTIDE SEQUENCE</scope>
</reference>
<evidence type="ECO:0000313" key="1">
    <source>
        <dbReference type="EMBL" id="SVB67326.1"/>
    </source>
</evidence>
<sequence length="209" mass="22408">MLEVNQSNPDLARIASRVSDGSLQHRLVSEIIGKADKYRLTDKQVALLVKIEGEQVGGANPKHSRSVFVGDLTALVGLLQRAKAALKFPKFRVATDDGDAIVSLAGDNGRNGGWLYVKSPSTWYDGVSDSVYYGKINPANGEYLPSPDAPSSIAVALSKFAESPAEVAGEYGRLNGNCCFCSRRLSDERSTHVGYGETCAGHYGLPWGD</sequence>
<protein>
    <submittedName>
        <fullName evidence="1">Uncharacterized protein</fullName>
    </submittedName>
</protein>
<dbReference type="AlphaFoldDB" id="A0A382FW60"/>
<name>A0A382FW60_9ZZZZ</name>